<evidence type="ECO:0000259" key="1">
    <source>
        <dbReference type="Pfam" id="PF12146"/>
    </source>
</evidence>
<dbReference type="RefSeq" id="WP_012500361.1">
    <property type="nucleotide sequence ID" value="NC_011026.1"/>
</dbReference>
<dbReference type="STRING" id="517418.Ctha_1820"/>
<dbReference type="Gene3D" id="3.40.50.1820">
    <property type="entry name" value="alpha/beta hydrolase"/>
    <property type="match status" value="1"/>
</dbReference>
<dbReference type="InterPro" id="IPR029058">
    <property type="entry name" value="AB_hydrolase_fold"/>
</dbReference>
<reference evidence="2 3" key="1">
    <citation type="submission" date="2008-06" db="EMBL/GenBank/DDBJ databases">
        <title>Complete sequence of Chloroherpeton thalassium ATCC 35110.</title>
        <authorList>
            <consortium name="US DOE Joint Genome Institute"/>
            <person name="Lucas S."/>
            <person name="Copeland A."/>
            <person name="Lapidus A."/>
            <person name="Glavina del Rio T."/>
            <person name="Dalin E."/>
            <person name="Tice H."/>
            <person name="Bruce D."/>
            <person name="Goodwin L."/>
            <person name="Pitluck S."/>
            <person name="Schmutz J."/>
            <person name="Larimer F."/>
            <person name="Land M."/>
            <person name="Hauser L."/>
            <person name="Kyrpides N."/>
            <person name="Mikhailova N."/>
            <person name="Liu Z."/>
            <person name="Li T."/>
            <person name="Zhao F."/>
            <person name="Overmann J."/>
            <person name="Bryant D.A."/>
            <person name="Richardson P."/>
        </authorList>
    </citation>
    <scope>NUCLEOTIDE SEQUENCE [LARGE SCALE GENOMIC DNA]</scope>
    <source>
        <strain evidence="3">ATCC 35110 / GB-78</strain>
    </source>
</reference>
<dbReference type="SUPFAM" id="SSF53474">
    <property type="entry name" value="alpha/beta-Hydrolases"/>
    <property type="match status" value="1"/>
</dbReference>
<dbReference type="Pfam" id="PF12146">
    <property type="entry name" value="Hydrolase_4"/>
    <property type="match status" value="1"/>
</dbReference>
<feature type="domain" description="Serine aminopeptidase S33" evidence="1">
    <location>
        <begin position="66"/>
        <end position="174"/>
    </location>
</feature>
<dbReference type="InterPro" id="IPR022742">
    <property type="entry name" value="Hydrolase_4"/>
</dbReference>
<dbReference type="AlphaFoldDB" id="B3QTS9"/>
<dbReference type="eggNOG" id="COG1073">
    <property type="taxonomic scope" value="Bacteria"/>
</dbReference>
<dbReference type="KEGG" id="cts:Ctha_1820"/>
<keyword evidence="3" id="KW-1185">Reference proteome</keyword>
<evidence type="ECO:0000313" key="3">
    <source>
        <dbReference type="Proteomes" id="UP000001208"/>
    </source>
</evidence>
<proteinExistence type="predicted"/>
<dbReference type="PANTHER" id="PTHR12277:SF81">
    <property type="entry name" value="PROTEIN ABHD13"/>
    <property type="match status" value="1"/>
</dbReference>
<dbReference type="Proteomes" id="UP000001208">
    <property type="component" value="Chromosome"/>
</dbReference>
<name>B3QTS9_CHLT3</name>
<dbReference type="HOGENOM" id="CLU_029375_2_1_10"/>
<protein>
    <recommendedName>
        <fullName evidence="1">Serine aminopeptidase S33 domain-containing protein</fullName>
    </recommendedName>
</protein>
<accession>B3QTS9</accession>
<dbReference type="PANTHER" id="PTHR12277">
    <property type="entry name" value="ALPHA/BETA HYDROLASE DOMAIN-CONTAINING PROTEIN"/>
    <property type="match status" value="1"/>
</dbReference>
<organism evidence="2 3">
    <name type="scientific">Chloroherpeton thalassium (strain ATCC 35110 / GB-78)</name>
    <dbReference type="NCBI Taxonomy" id="517418"/>
    <lineage>
        <taxon>Bacteria</taxon>
        <taxon>Pseudomonadati</taxon>
        <taxon>Chlorobiota</taxon>
        <taxon>Chlorobiia</taxon>
        <taxon>Chlorobiales</taxon>
        <taxon>Chloroherpetonaceae</taxon>
        <taxon>Chloroherpeton</taxon>
    </lineage>
</organism>
<gene>
    <name evidence="2" type="ordered locus">Ctha_1820</name>
</gene>
<evidence type="ECO:0000313" key="2">
    <source>
        <dbReference type="EMBL" id="ACF14277.1"/>
    </source>
</evidence>
<sequence length="269" mass="30321">MILFIPGLLYVMVLIYMYAFQRRLVYLPEKRLNAFPDKLGLPYESLCLTTADKLKIHGWFIPAERERAVVLFFHGNAGNMSDRLESIALFHQLALSVLIIDYRGFGESQGRPSEAGTYLDADAAWRFLTETKKYSPNQIIVLGRSLGGGIASWLATTYKPRALILEATFTSIPDVGKAVYPFLPIQMLARIHYNSLQRMKSLSIPLLVVHSREDEVIPFEHGQQLFAAANGPKTFLEICCSHSGGFLRSENYKPNLDAFITKVLSEKTD</sequence>
<dbReference type="EMBL" id="CP001100">
    <property type="protein sequence ID" value="ACF14277.1"/>
    <property type="molecule type" value="Genomic_DNA"/>
</dbReference>